<reference evidence="1 2" key="2">
    <citation type="journal article" date="2022" name="Mol. Ecol. Resour.">
        <title>The genomes of chicory, endive, great burdock and yacon provide insights into Asteraceae paleo-polyploidization history and plant inulin production.</title>
        <authorList>
            <person name="Fan W."/>
            <person name="Wang S."/>
            <person name="Wang H."/>
            <person name="Wang A."/>
            <person name="Jiang F."/>
            <person name="Liu H."/>
            <person name="Zhao H."/>
            <person name="Xu D."/>
            <person name="Zhang Y."/>
        </authorList>
    </citation>
    <scope>NUCLEOTIDE SEQUENCE [LARGE SCALE GENOMIC DNA]</scope>
    <source>
        <strain evidence="2">cv. Punajuju</strain>
        <tissue evidence="1">Leaves</tissue>
    </source>
</reference>
<protein>
    <submittedName>
        <fullName evidence="1">Uncharacterized protein</fullName>
    </submittedName>
</protein>
<reference evidence="2" key="1">
    <citation type="journal article" date="2022" name="Mol. Ecol. Resour.">
        <title>The genomes of chicory, endive, great burdock and yacon provide insights into Asteraceae palaeo-polyploidization history and plant inulin production.</title>
        <authorList>
            <person name="Fan W."/>
            <person name="Wang S."/>
            <person name="Wang H."/>
            <person name="Wang A."/>
            <person name="Jiang F."/>
            <person name="Liu H."/>
            <person name="Zhao H."/>
            <person name="Xu D."/>
            <person name="Zhang Y."/>
        </authorList>
    </citation>
    <scope>NUCLEOTIDE SEQUENCE [LARGE SCALE GENOMIC DNA]</scope>
    <source>
        <strain evidence="2">cv. Punajuju</strain>
    </source>
</reference>
<name>A0ACB9CZM9_CICIN</name>
<sequence length="92" mass="10103">MILQAGFQRSSRLKGLSDGLPKIIKAEGVAGLVSIGFNVGSGKGGFGRFEDLYNRELKIIDNEEDEGNWVRFQGLKQIERPTISSSSLIVDF</sequence>
<evidence type="ECO:0000313" key="2">
    <source>
        <dbReference type="Proteomes" id="UP001055811"/>
    </source>
</evidence>
<organism evidence="1 2">
    <name type="scientific">Cichorium intybus</name>
    <name type="common">Chicory</name>
    <dbReference type="NCBI Taxonomy" id="13427"/>
    <lineage>
        <taxon>Eukaryota</taxon>
        <taxon>Viridiplantae</taxon>
        <taxon>Streptophyta</taxon>
        <taxon>Embryophyta</taxon>
        <taxon>Tracheophyta</taxon>
        <taxon>Spermatophyta</taxon>
        <taxon>Magnoliopsida</taxon>
        <taxon>eudicotyledons</taxon>
        <taxon>Gunneridae</taxon>
        <taxon>Pentapetalae</taxon>
        <taxon>asterids</taxon>
        <taxon>campanulids</taxon>
        <taxon>Asterales</taxon>
        <taxon>Asteraceae</taxon>
        <taxon>Cichorioideae</taxon>
        <taxon>Cichorieae</taxon>
        <taxon>Cichoriinae</taxon>
        <taxon>Cichorium</taxon>
    </lineage>
</organism>
<keyword evidence="2" id="KW-1185">Reference proteome</keyword>
<dbReference type="Proteomes" id="UP001055811">
    <property type="component" value="Linkage Group LG05"/>
</dbReference>
<accession>A0ACB9CZM9</accession>
<comment type="caution">
    <text evidence="1">The sequence shown here is derived from an EMBL/GenBank/DDBJ whole genome shotgun (WGS) entry which is preliminary data.</text>
</comment>
<dbReference type="EMBL" id="CM042013">
    <property type="protein sequence ID" value="KAI3739779.1"/>
    <property type="molecule type" value="Genomic_DNA"/>
</dbReference>
<evidence type="ECO:0000313" key="1">
    <source>
        <dbReference type="EMBL" id="KAI3739779.1"/>
    </source>
</evidence>
<proteinExistence type="predicted"/>
<gene>
    <name evidence="1" type="ORF">L2E82_30190</name>
</gene>